<keyword evidence="1" id="KW-0378">Hydrolase</keyword>
<dbReference type="GO" id="GO:0008233">
    <property type="term" value="F:peptidase activity"/>
    <property type="evidence" value="ECO:0007669"/>
    <property type="project" value="UniProtKB-KW"/>
</dbReference>
<keyword evidence="1" id="KW-0645">Protease</keyword>
<dbReference type="CDD" id="cd12952">
    <property type="entry name" value="MMP_ACEL2062"/>
    <property type="match status" value="1"/>
</dbReference>
<protein>
    <submittedName>
        <fullName evidence="1">Putative Zn-dependent protease with MMP-like domain</fullName>
    </submittedName>
</protein>
<name>A0A7Y9JDX4_9ACTN</name>
<dbReference type="InterPro" id="IPR038555">
    <property type="entry name" value="Zincin_1_sf"/>
</dbReference>
<sequence>MVEVAPERFEEMVTEALDGLPAELGELMDNVAVTVEHGPGPPGLLGLYRGIPLTSRTTAYAGALPDRITIYRRAICAVCGTENEVVEQVRRTVVHEVGHHFGIGDARLRELGW</sequence>
<gene>
    <name evidence="1" type="ORF">BJZ21_003787</name>
</gene>
<dbReference type="Gene3D" id="3.30.2010.20">
    <property type="match status" value="1"/>
</dbReference>
<organism evidence="1 2">
    <name type="scientific">Nocardioides panaciterrulae</name>
    <dbReference type="NCBI Taxonomy" id="661492"/>
    <lineage>
        <taxon>Bacteria</taxon>
        <taxon>Bacillati</taxon>
        <taxon>Actinomycetota</taxon>
        <taxon>Actinomycetes</taxon>
        <taxon>Propionibacteriales</taxon>
        <taxon>Nocardioidaceae</taxon>
        <taxon>Nocardioides</taxon>
    </lineage>
</organism>
<dbReference type="Pfam" id="PF06262">
    <property type="entry name" value="Zincin_1"/>
    <property type="match status" value="1"/>
</dbReference>
<dbReference type="GO" id="GO:0006508">
    <property type="term" value="P:proteolysis"/>
    <property type="evidence" value="ECO:0007669"/>
    <property type="project" value="UniProtKB-KW"/>
</dbReference>
<keyword evidence="2" id="KW-1185">Reference proteome</keyword>
<dbReference type="InterPro" id="IPR010428">
    <property type="entry name" value="Zincin_1"/>
</dbReference>
<evidence type="ECO:0000313" key="2">
    <source>
        <dbReference type="Proteomes" id="UP000535511"/>
    </source>
</evidence>
<accession>A0A7Y9JDX4</accession>
<proteinExistence type="predicted"/>
<reference evidence="1 2" key="1">
    <citation type="submission" date="2020-07" db="EMBL/GenBank/DDBJ databases">
        <title>Sequencing the genomes of 1000 actinobacteria strains.</title>
        <authorList>
            <person name="Klenk H.-P."/>
        </authorList>
    </citation>
    <scope>NUCLEOTIDE SEQUENCE [LARGE SCALE GENOMIC DNA]</scope>
    <source>
        <strain evidence="1 2">DSM 21350</strain>
    </source>
</reference>
<dbReference type="EMBL" id="JACCBG010000001">
    <property type="protein sequence ID" value="NYD43704.1"/>
    <property type="molecule type" value="Genomic_DNA"/>
</dbReference>
<dbReference type="AlphaFoldDB" id="A0A7Y9JDX4"/>
<comment type="caution">
    <text evidence="1">The sequence shown here is derived from an EMBL/GenBank/DDBJ whole genome shotgun (WGS) entry which is preliminary data.</text>
</comment>
<dbReference type="SUPFAM" id="SSF55486">
    <property type="entry name" value="Metalloproteases ('zincins'), catalytic domain"/>
    <property type="match status" value="1"/>
</dbReference>
<dbReference type="Proteomes" id="UP000535511">
    <property type="component" value="Unassembled WGS sequence"/>
</dbReference>
<dbReference type="RefSeq" id="WP_179665192.1">
    <property type="nucleotide sequence ID" value="NZ_JACCBG010000001.1"/>
</dbReference>
<evidence type="ECO:0000313" key="1">
    <source>
        <dbReference type="EMBL" id="NYD43704.1"/>
    </source>
</evidence>